<protein>
    <recommendedName>
        <fullName evidence="3">DUF2782 domain-containing protein</fullName>
    </recommendedName>
</protein>
<sequence length="95" mass="10447">MNRFAAALATALLLGACATYDEPAGQIPEGAVETIRTEANGDVVTEYRVDGRLRALRVEPSRGATYYLFDRNGDGVVDSERDGVSPVYFKLFEWN</sequence>
<evidence type="ECO:0000313" key="1">
    <source>
        <dbReference type="EMBL" id="GGJ96710.1"/>
    </source>
</evidence>
<dbReference type="Proteomes" id="UP000599009">
    <property type="component" value="Unassembled WGS sequence"/>
</dbReference>
<gene>
    <name evidence="1" type="ORF">GCM10011394_01960</name>
</gene>
<proteinExistence type="predicted"/>
<comment type="caution">
    <text evidence="1">The sequence shown here is derived from an EMBL/GenBank/DDBJ whole genome shotgun (WGS) entry which is preliminary data.</text>
</comment>
<evidence type="ECO:0000313" key="2">
    <source>
        <dbReference type="Proteomes" id="UP000599009"/>
    </source>
</evidence>
<dbReference type="Gene3D" id="2.20.130.30">
    <property type="entry name" value="Protein of unknown function DUF2782"/>
    <property type="match status" value="1"/>
</dbReference>
<keyword evidence="2" id="KW-1185">Reference proteome</keyword>
<dbReference type="Pfam" id="PF11191">
    <property type="entry name" value="DUF2782"/>
    <property type="match status" value="1"/>
</dbReference>
<dbReference type="InterPro" id="IPR021357">
    <property type="entry name" value="DUF2782"/>
</dbReference>
<accession>A0ABQ2E6I0</accession>
<reference evidence="2" key="1">
    <citation type="journal article" date="2019" name="Int. J. Syst. Evol. Microbiol.">
        <title>The Global Catalogue of Microorganisms (GCM) 10K type strain sequencing project: providing services to taxonomists for standard genome sequencing and annotation.</title>
        <authorList>
            <consortium name="The Broad Institute Genomics Platform"/>
            <consortium name="The Broad Institute Genome Sequencing Center for Infectious Disease"/>
            <person name="Wu L."/>
            <person name="Ma J."/>
        </authorList>
    </citation>
    <scope>NUCLEOTIDE SEQUENCE [LARGE SCALE GENOMIC DNA]</scope>
    <source>
        <strain evidence="2">CGMCC 1.8985</strain>
    </source>
</reference>
<evidence type="ECO:0008006" key="3">
    <source>
        <dbReference type="Google" id="ProtNLM"/>
    </source>
</evidence>
<dbReference type="PROSITE" id="PS51257">
    <property type="entry name" value="PROKAR_LIPOPROTEIN"/>
    <property type="match status" value="1"/>
</dbReference>
<name>A0ABQ2E6I0_9GAMM</name>
<dbReference type="RefSeq" id="WP_132985845.1">
    <property type="nucleotide sequence ID" value="NZ_BMME01000001.1"/>
</dbReference>
<organism evidence="1 2">
    <name type="scientific">Luteimonas terricola</name>
    <dbReference type="NCBI Taxonomy" id="645597"/>
    <lineage>
        <taxon>Bacteria</taxon>
        <taxon>Pseudomonadati</taxon>
        <taxon>Pseudomonadota</taxon>
        <taxon>Gammaproteobacteria</taxon>
        <taxon>Lysobacterales</taxon>
        <taxon>Lysobacteraceae</taxon>
        <taxon>Luteimonas</taxon>
    </lineage>
</organism>
<dbReference type="EMBL" id="BMME01000001">
    <property type="protein sequence ID" value="GGJ96710.1"/>
    <property type="molecule type" value="Genomic_DNA"/>
</dbReference>